<gene>
    <name evidence="4" type="ORF">DXZ79_14515</name>
</gene>
<evidence type="ECO:0000259" key="3">
    <source>
        <dbReference type="Pfam" id="PF02719"/>
    </source>
</evidence>
<comment type="similarity">
    <text evidence="1">Belongs to the polysaccharide synthase family.</text>
</comment>
<protein>
    <submittedName>
        <fullName evidence="4">Polysaccharide biosynthesis protein</fullName>
    </submittedName>
</protein>
<feature type="domain" description="Polysaccharide biosynthesis protein CapD-like" evidence="3">
    <location>
        <begin position="281"/>
        <end position="574"/>
    </location>
</feature>
<dbReference type="SUPFAM" id="SSF53335">
    <property type="entry name" value="S-adenosyl-L-methionine-dependent methyltransferases"/>
    <property type="match status" value="1"/>
</dbReference>
<evidence type="ECO:0000256" key="1">
    <source>
        <dbReference type="ARBA" id="ARBA00007430"/>
    </source>
</evidence>
<feature type="transmembrane region" description="Helical" evidence="2">
    <location>
        <begin position="81"/>
        <end position="105"/>
    </location>
</feature>
<dbReference type="InterPro" id="IPR029063">
    <property type="entry name" value="SAM-dependent_MTases_sf"/>
</dbReference>
<dbReference type="Gene3D" id="3.40.50.720">
    <property type="entry name" value="NAD(P)-binding Rossmann-like Domain"/>
    <property type="match status" value="2"/>
</dbReference>
<dbReference type="Pfam" id="PF02719">
    <property type="entry name" value="Polysacc_synt_2"/>
    <property type="match status" value="1"/>
</dbReference>
<dbReference type="PANTHER" id="PTHR43318">
    <property type="entry name" value="UDP-N-ACETYLGLUCOSAMINE 4,6-DEHYDRATASE"/>
    <property type="match status" value="1"/>
</dbReference>
<dbReference type="InterPro" id="IPR036291">
    <property type="entry name" value="NAD(P)-bd_dom_sf"/>
</dbReference>
<evidence type="ECO:0000313" key="5">
    <source>
        <dbReference type="Proteomes" id="UP000265864"/>
    </source>
</evidence>
<proteinExistence type="inferred from homology"/>
<keyword evidence="2" id="KW-0472">Membrane</keyword>
<organism evidence="4 5">
    <name type="scientific">Yersinia rochesterensis</name>
    <dbReference type="NCBI Taxonomy" id="1604335"/>
    <lineage>
        <taxon>Bacteria</taxon>
        <taxon>Pseudomonadati</taxon>
        <taxon>Pseudomonadota</taxon>
        <taxon>Gammaproteobacteria</taxon>
        <taxon>Enterobacterales</taxon>
        <taxon>Yersiniaceae</taxon>
        <taxon>Yersinia</taxon>
    </lineage>
</organism>
<dbReference type="Pfam" id="PF13727">
    <property type="entry name" value="CoA_binding_3"/>
    <property type="match status" value="1"/>
</dbReference>
<dbReference type="InterPro" id="IPR003869">
    <property type="entry name" value="Polysac_CapD-like"/>
</dbReference>
<dbReference type="Proteomes" id="UP000265864">
    <property type="component" value="Chromosome"/>
</dbReference>
<sequence>MFLVFLLSLPRPIKRIIMLWLDTILIVLAYWGAFWVRLDVDSPFTSIEQWVALAVIIPPTLLVYIRLGLYRTVLRYVSAKIVTTVMIGVVLSSGLLVLGSYFLGIYLPRTVAVMFFVFSLVFICGSRLFFRMLLNYGVRGKTPVVIYGAGASGRQLLPALMQASEYFPIAFIDDNPKLNKAVIHGVTVYPSEKLEYLIERYGIKKVLLAMPSVSQSQRRAVVAKLENLSCEVLSIPGMSDLVEGRAQISSLKKVSIEELLGRDPVEPDKKLLAKNITGKVVMVTGAGGSIGSELCRQIIVEKPKLLILFDISEFSLYSIENEIAAICKNNKIDTEFVALLGSVQSETRLVQIMSSFQVNTVYHAAAYKHVPLVENNVIEGVKNNIFGTLYCAKAAIKSGVEKFVLISTDKAVRPTNTMGATKRMAELVLQALSKEQNNTKFCMVRFGNVLGSSGSVVPLFKKQIAEGGPVTLTHKDIIRYFMTIPEAAQLVIQASAMGQGGDVFVLDMGDPVKIIDLAKRMINLSGLSIKSEENPDGDIAIEILGLRPGEKLYEELLIGESVQNTHHPRIMTATEVMLEWDNLNTLLNKIETACNDFDYECIRSLLVEAPAGFQPTDGICDIVWQKNHNENAKNTIAH</sequence>
<name>A0A8D4N5U9_9GAMM</name>
<dbReference type="InterPro" id="IPR051203">
    <property type="entry name" value="Polysaccharide_Synthase-Rel"/>
</dbReference>
<reference evidence="4 5" key="1">
    <citation type="submission" date="2018-09" db="EMBL/GenBank/DDBJ databases">
        <title>Yersinia kristensenii subsp. rochesterensis subsp. nov., Isolated from Human Feces.</title>
        <authorList>
            <person name="Cunningham S.A."/>
            <person name="Jeraldo P."/>
            <person name="Patel R."/>
        </authorList>
    </citation>
    <scope>NUCLEOTIDE SEQUENCE [LARGE SCALE GENOMIC DNA]</scope>
    <source>
        <strain evidence="4 5">ATCC BAA-2637</strain>
    </source>
</reference>
<keyword evidence="2" id="KW-0812">Transmembrane</keyword>
<keyword evidence="2" id="KW-1133">Transmembrane helix</keyword>
<feature type="transmembrane region" description="Helical" evidence="2">
    <location>
        <begin position="50"/>
        <end position="69"/>
    </location>
</feature>
<dbReference type="AlphaFoldDB" id="A0A8D4N5U9"/>
<feature type="transmembrane region" description="Helical" evidence="2">
    <location>
        <begin position="16"/>
        <end position="38"/>
    </location>
</feature>
<dbReference type="PANTHER" id="PTHR43318:SF1">
    <property type="entry name" value="POLYSACCHARIDE BIOSYNTHESIS PROTEIN EPSC-RELATED"/>
    <property type="match status" value="1"/>
</dbReference>
<dbReference type="SUPFAM" id="SSF51735">
    <property type="entry name" value="NAD(P)-binding Rossmann-fold domains"/>
    <property type="match status" value="1"/>
</dbReference>
<feature type="transmembrane region" description="Helical" evidence="2">
    <location>
        <begin position="111"/>
        <end position="130"/>
    </location>
</feature>
<dbReference type="EMBL" id="CP032482">
    <property type="protein sequence ID" value="AYD44800.1"/>
    <property type="molecule type" value="Genomic_DNA"/>
</dbReference>
<dbReference type="CDD" id="cd05237">
    <property type="entry name" value="UDP_invert_4-6DH_SDR_e"/>
    <property type="match status" value="1"/>
</dbReference>
<evidence type="ECO:0000256" key="2">
    <source>
        <dbReference type="SAM" id="Phobius"/>
    </source>
</evidence>
<evidence type="ECO:0000313" key="4">
    <source>
        <dbReference type="EMBL" id="AYD44800.1"/>
    </source>
</evidence>
<accession>A0A8D4N5U9</accession>